<dbReference type="InterPro" id="IPR017380">
    <property type="entry name" value="Hist_AcTrfase_B-typ_cat-su"/>
</dbReference>
<protein>
    <recommendedName>
        <fullName evidence="4">Histone acetyltransferase type B catalytic subunit</fullName>
        <ecNumber evidence="3">2.3.1.48</ecNumber>
    </recommendedName>
</protein>
<feature type="domain" description="Histone acetyl transferase HAT1 N-terminal" evidence="9">
    <location>
        <begin position="17"/>
        <end position="177"/>
    </location>
</feature>
<evidence type="ECO:0000256" key="2">
    <source>
        <dbReference type="ARBA" id="ARBA00010543"/>
    </source>
</evidence>
<reference evidence="11" key="1">
    <citation type="submission" date="2020-09" db="EMBL/GenBank/DDBJ databases">
        <authorList>
            <person name="Kikuchi T."/>
        </authorList>
    </citation>
    <scope>NUCLEOTIDE SEQUENCE</scope>
    <source>
        <strain evidence="11">SH1</strain>
    </source>
</reference>
<evidence type="ECO:0000256" key="4">
    <source>
        <dbReference type="ARBA" id="ARBA00021268"/>
    </source>
</evidence>
<dbReference type="Gene3D" id="3.40.630.30">
    <property type="match status" value="1"/>
</dbReference>
<evidence type="ECO:0000259" key="9">
    <source>
        <dbReference type="Pfam" id="PF10394"/>
    </source>
</evidence>
<evidence type="ECO:0000256" key="8">
    <source>
        <dbReference type="ARBA" id="ARBA00048017"/>
    </source>
</evidence>
<dbReference type="InterPro" id="IPR037113">
    <property type="entry name" value="Hat1_N_sf"/>
</dbReference>
<keyword evidence="6" id="KW-0539">Nucleus</keyword>
<dbReference type="Proteomes" id="UP000783686">
    <property type="component" value="Unassembled WGS sequence"/>
</dbReference>
<keyword evidence="7" id="KW-0012">Acyltransferase</keyword>
<gene>
    <name evidence="11" type="ORF">BOKJ2_LOCUS1096</name>
</gene>
<evidence type="ECO:0000256" key="6">
    <source>
        <dbReference type="ARBA" id="ARBA00023242"/>
    </source>
</evidence>
<feature type="domain" description="Histone acetyltransferase type B catalytic subunit C-terminal" evidence="10">
    <location>
        <begin position="271"/>
        <end position="322"/>
    </location>
</feature>
<comment type="subcellular location">
    <subcellularLocation>
        <location evidence="1">Nucleus</location>
    </subcellularLocation>
</comment>
<dbReference type="InterPro" id="IPR048776">
    <property type="entry name" value="HAT1_C"/>
</dbReference>
<evidence type="ECO:0000256" key="3">
    <source>
        <dbReference type="ARBA" id="ARBA00013184"/>
    </source>
</evidence>
<dbReference type="GO" id="GO:0005634">
    <property type="term" value="C:nucleus"/>
    <property type="evidence" value="ECO:0007669"/>
    <property type="project" value="UniProtKB-SubCell"/>
</dbReference>
<dbReference type="EMBL" id="CAJFCW020000001">
    <property type="protein sequence ID" value="CAG9081669.1"/>
    <property type="molecule type" value="Genomic_DNA"/>
</dbReference>
<dbReference type="Pfam" id="PF21183">
    <property type="entry name" value="HAT1_C"/>
    <property type="match status" value="1"/>
</dbReference>
<name>A0A811JSZ1_9BILA</name>
<sequence length="412" mass="48504">MENMLQQEATNQKFAPYVADALECVKLRFVGKDCNIDDAKEYDVEFAHQHFESEKIVGYKDLKVDVVYSNLTMYSYVNIEHSGDITEVDKTIEPDDIVSLIRNQYPTGHSAALMAKREAFKVVCDRQKEFQPYGKKVSDLEWNNKKYELYSVEFGDRKQGFDEYLGRVQTLSLYFIEAAWYTDPTDERFMYYFIYEKEPTFALAGYVCLYRFYHHPDLVRPRFAQIMVLPPCRRCGFGNKFLEMVYTQLRSIPDVFDITAEDPADTFLYSRDFLDCKLLKNMKEFGFETLRKGYTKELQDKIREKAKIGKVQARRVYEVLRYYYVQTQFPEDEEAFEADVKKRIEIPFKKSSRDSSKLRSALSDQELSVVNANDNPEDIQKSVDAIYDSTLQEYDVALDRLTRFEPELFPKC</sequence>
<accession>A0A811JSZ1</accession>
<dbReference type="OrthoDB" id="10253098at2759"/>
<dbReference type="PANTHER" id="PTHR12046">
    <property type="entry name" value="HISTONE ACETYLTRANSFERASE TYPE B CATALYTIC SUBUNIT"/>
    <property type="match status" value="1"/>
</dbReference>
<dbReference type="EMBL" id="CAJFDH010000001">
    <property type="protein sequence ID" value="CAD5206412.1"/>
    <property type="molecule type" value="Genomic_DNA"/>
</dbReference>
<dbReference type="GO" id="GO:0004402">
    <property type="term" value="F:histone acetyltransferase activity"/>
    <property type="evidence" value="ECO:0007669"/>
    <property type="project" value="InterPro"/>
</dbReference>
<evidence type="ECO:0000256" key="5">
    <source>
        <dbReference type="ARBA" id="ARBA00022679"/>
    </source>
</evidence>
<evidence type="ECO:0000259" key="10">
    <source>
        <dbReference type="Pfam" id="PF21183"/>
    </source>
</evidence>
<comment type="caution">
    <text evidence="11">The sequence shown here is derived from an EMBL/GenBank/DDBJ whole genome shotgun (WGS) entry which is preliminary data.</text>
</comment>
<evidence type="ECO:0000256" key="1">
    <source>
        <dbReference type="ARBA" id="ARBA00004123"/>
    </source>
</evidence>
<dbReference type="Gene3D" id="3.90.360.10">
    <property type="entry name" value="Histone acetyl transferase 1 (HAT1), N-terminal domain"/>
    <property type="match status" value="1"/>
</dbReference>
<dbReference type="InterPro" id="IPR019467">
    <property type="entry name" value="Hat1_N"/>
</dbReference>
<dbReference type="Proteomes" id="UP000614601">
    <property type="component" value="Unassembled WGS sequence"/>
</dbReference>
<evidence type="ECO:0000256" key="7">
    <source>
        <dbReference type="ARBA" id="ARBA00023315"/>
    </source>
</evidence>
<comment type="similarity">
    <text evidence="2">Belongs to the HAT1 family.</text>
</comment>
<evidence type="ECO:0000313" key="11">
    <source>
        <dbReference type="EMBL" id="CAD5206412.1"/>
    </source>
</evidence>
<dbReference type="AlphaFoldDB" id="A0A811JSZ1"/>
<dbReference type="GO" id="GO:0000781">
    <property type="term" value="C:chromosome, telomeric region"/>
    <property type="evidence" value="ECO:0007669"/>
    <property type="project" value="GOC"/>
</dbReference>
<dbReference type="SUPFAM" id="SSF55729">
    <property type="entry name" value="Acyl-CoA N-acyltransferases (Nat)"/>
    <property type="match status" value="1"/>
</dbReference>
<keyword evidence="5" id="KW-0808">Transferase</keyword>
<dbReference type="InterPro" id="IPR013523">
    <property type="entry name" value="Hist_AcTrfase_HAT1_C"/>
</dbReference>
<organism evidence="11 12">
    <name type="scientific">Bursaphelenchus okinawaensis</name>
    <dbReference type="NCBI Taxonomy" id="465554"/>
    <lineage>
        <taxon>Eukaryota</taxon>
        <taxon>Metazoa</taxon>
        <taxon>Ecdysozoa</taxon>
        <taxon>Nematoda</taxon>
        <taxon>Chromadorea</taxon>
        <taxon>Rhabditida</taxon>
        <taxon>Tylenchina</taxon>
        <taxon>Tylenchomorpha</taxon>
        <taxon>Aphelenchoidea</taxon>
        <taxon>Aphelenchoididae</taxon>
        <taxon>Bursaphelenchus</taxon>
    </lineage>
</organism>
<dbReference type="EC" id="2.3.1.48" evidence="3"/>
<keyword evidence="12" id="KW-1185">Reference proteome</keyword>
<dbReference type="GO" id="GO:0042393">
    <property type="term" value="F:histone binding"/>
    <property type="evidence" value="ECO:0007669"/>
    <property type="project" value="InterPro"/>
</dbReference>
<proteinExistence type="inferred from homology"/>
<dbReference type="Gene3D" id="1.10.10.390">
    <property type="match status" value="1"/>
</dbReference>
<dbReference type="GO" id="GO:0031509">
    <property type="term" value="P:subtelomeric heterochromatin formation"/>
    <property type="evidence" value="ECO:0007669"/>
    <property type="project" value="InterPro"/>
</dbReference>
<dbReference type="Pfam" id="PF10394">
    <property type="entry name" value="Hat1_N"/>
    <property type="match status" value="1"/>
</dbReference>
<comment type="catalytic activity">
    <reaction evidence="8">
        <text>L-lysyl-[protein] + acetyl-CoA = N(6)-acetyl-L-lysyl-[protein] + CoA + H(+)</text>
        <dbReference type="Rhea" id="RHEA:45948"/>
        <dbReference type="Rhea" id="RHEA-COMP:9752"/>
        <dbReference type="Rhea" id="RHEA-COMP:10731"/>
        <dbReference type="ChEBI" id="CHEBI:15378"/>
        <dbReference type="ChEBI" id="CHEBI:29969"/>
        <dbReference type="ChEBI" id="CHEBI:57287"/>
        <dbReference type="ChEBI" id="CHEBI:57288"/>
        <dbReference type="ChEBI" id="CHEBI:61930"/>
        <dbReference type="EC" id="2.3.1.48"/>
    </reaction>
</comment>
<evidence type="ECO:0000313" key="12">
    <source>
        <dbReference type="Proteomes" id="UP000614601"/>
    </source>
</evidence>
<dbReference type="InterPro" id="IPR016181">
    <property type="entry name" value="Acyl_CoA_acyltransferase"/>
</dbReference>